<keyword evidence="5" id="KW-1185">Reference proteome</keyword>
<dbReference type="PANTHER" id="PTHR44809:SF1">
    <property type="entry name" value="PROTEIN O-MANNOSYL-TRANSFERASE TMTC1"/>
    <property type="match status" value="1"/>
</dbReference>
<accession>A0A0K8NXU3</accession>
<evidence type="ECO:0000256" key="2">
    <source>
        <dbReference type="SAM" id="MobiDB-lite"/>
    </source>
</evidence>
<dbReference type="SUPFAM" id="SSF48452">
    <property type="entry name" value="TPR-like"/>
    <property type="match status" value="1"/>
</dbReference>
<dbReference type="OrthoDB" id="9809392at2"/>
<feature type="region of interest" description="Disordered" evidence="2">
    <location>
        <begin position="1"/>
        <end position="31"/>
    </location>
</feature>
<dbReference type="InterPro" id="IPR052943">
    <property type="entry name" value="TMTC_O-mannosyl-trnsfr"/>
</dbReference>
<gene>
    <name evidence="4" type="ORF">ISF6_0779</name>
</gene>
<sequence>MDASPAPAPLPDTAPGAPPDAPPDTPPEPREISLQDFLDEARAAQRAGRLAEAEAMYLHLLQQAPDEPNALNFLGVLRFQQGLHDLALATLMRAIRAAPDDAGPWINLANVLIETDRLDDAVKALGNAAALAPRSVQIVNNLGVLHLRRQDWGLAEQHLRRALELWPERSYLHENLAQVCLATGRAQEAEQHLARALLCMGPRSLSRKLMLIAHDVLGDRAAALRTVQEWLEAEPDNPEARHHLAALGAAVVPPRAPDDYVSQLFDGFAQSFDAQLARLGYRGPTLVVDELRRLREGLPAEATVVDAGCGTGLCGPGLRPLAARLVGVDLSGGMLRHAAAGKGYDELHQAELGAFLAQRRADLDAVVAADVMSYFGELDGVMQALATALRPGGVVVLTFEALDEPAAAGFALRSHGRYAHQAAYVCAAALHHGLVVQRLAREVLRSELGRPIASWVLSATRAPAPAA</sequence>
<keyword evidence="1" id="KW-0802">TPR repeat</keyword>
<dbReference type="Proteomes" id="UP000037660">
    <property type="component" value="Unassembled WGS sequence"/>
</dbReference>
<feature type="repeat" description="TPR" evidence="1">
    <location>
        <begin position="136"/>
        <end position="169"/>
    </location>
</feature>
<organism evidence="4 5">
    <name type="scientific">Piscinibacter sakaiensis</name>
    <name type="common">Ideonella sakaiensis</name>
    <dbReference type="NCBI Taxonomy" id="1547922"/>
    <lineage>
        <taxon>Bacteria</taxon>
        <taxon>Pseudomonadati</taxon>
        <taxon>Pseudomonadota</taxon>
        <taxon>Betaproteobacteria</taxon>
        <taxon>Burkholderiales</taxon>
        <taxon>Sphaerotilaceae</taxon>
        <taxon>Piscinibacter</taxon>
    </lineage>
</organism>
<evidence type="ECO:0000313" key="5">
    <source>
        <dbReference type="Proteomes" id="UP000037660"/>
    </source>
</evidence>
<feature type="domain" description="Methyltransferase type 12" evidence="3">
    <location>
        <begin position="305"/>
        <end position="395"/>
    </location>
</feature>
<dbReference type="Gene3D" id="3.40.50.150">
    <property type="entry name" value="Vaccinia Virus protein VP39"/>
    <property type="match status" value="1"/>
</dbReference>
<dbReference type="PANTHER" id="PTHR44809">
    <property type="match status" value="1"/>
</dbReference>
<dbReference type="STRING" id="1547922.ISF6_0779"/>
<evidence type="ECO:0000259" key="3">
    <source>
        <dbReference type="Pfam" id="PF08242"/>
    </source>
</evidence>
<dbReference type="SUPFAM" id="SSF53335">
    <property type="entry name" value="S-adenosyl-L-methionine-dependent methyltransferases"/>
    <property type="match status" value="1"/>
</dbReference>
<protein>
    <recommendedName>
        <fullName evidence="3">Methyltransferase type 12 domain-containing protein</fullName>
    </recommendedName>
</protein>
<name>A0A0K8NXU3_PISS1</name>
<dbReference type="EMBL" id="BBYR01000017">
    <property type="protein sequence ID" value="GAP35188.1"/>
    <property type="molecule type" value="Genomic_DNA"/>
</dbReference>
<feature type="compositionally biased region" description="Pro residues" evidence="2">
    <location>
        <begin position="1"/>
        <end position="26"/>
    </location>
</feature>
<dbReference type="PROSITE" id="PS50005">
    <property type="entry name" value="TPR"/>
    <property type="match status" value="2"/>
</dbReference>
<dbReference type="AlphaFoldDB" id="A0A0K8NXU3"/>
<dbReference type="Pfam" id="PF08242">
    <property type="entry name" value="Methyltransf_12"/>
    <property type="match status" value="1"/>
</dbReference>
<dbReference type="SMART" id="SM00028">
    <property type="entry name" value="TPR"/>
    <property type="match status" value="5"/>
</dbReference>
<evidence type="ECO:0000313" key="4">
    <source>
        <dbReference type="EMBL" id="GAP35188.1"/>
    </source>
</evidence>
<reference evidence="5" key="1">
    <citation type="submission" date="2015-07" db="EMBL/GenBank/DDBJ databases">
        <title>Discovery of a poly(ethylene terephthalate assimilation.</title>
        <authorList>
            <person name="Yoshida S."/>
            <person name="Hiraga K."/>
            <person name="Takehana T."/>
            <person name="Taniguchi I."/>
            <person name="Yamaji H."/>
            <person name="Maeda Y."/>
            <person name="Toyohara K."/>
            <person name="Miyamoto K."/>
            <person name="Kimura Y."/>
            <person name="Oda K."/>
        </authorList>
    </citation>
    <scope>NUCLEOTIDE SEQUENCE [LARGE SCALE GENOMIC DNA]</scope>
    <source>
        <strain evidence="5">NBRC 110686 / TISTR 2288 / 201-F6</strain>
    </source>
</reference>
<reference evidence="4 5" key="2">
    <citation type="journal article" date="2016" name="Science">
        <title>A bacterium that degrades and assimilates poly(ethylene terephthalate).</title>
        <authorList>
            <person name="Yoshida S."/>
            <person name="Hiraga K."/>
            <person name="Takehana T."/>
            <person name="Taniguchi I."/>
            <person name="Yamaji H."/>
            <person name="Maeda Y."/>
            <person name="Toyohara K."/>
            <person name="Miyamoto K."/>
            <person name="Kimura Y."/>
            <person name="Oda K."/>
        </authorList>
    </citation>
    <scope>NUCLEOTIDE SEQUENCE [LARGE SCALE GENOMIC DNA]</scope>
    <source>
        <strain evidence="5">NBRC 110686 / TISTR 2288 / 201-F6</strain>
    </source>
</reference>
<dbReference type="Pfam" id="PF13432">
    <property type="entry name" value="TPR_16"/>
    <property type="match status" value="2"/>
</dbReference>
<dbReference type="InterPro" id="IPR029063">
    <property type="entry name" value="SAM-dependent_MTases_sf"/>
</dbReference>
<feature type="repeat" description="TPR" evidence="1">
    <location>
        <begin position="68"/>
        <end position="101"/>
    </location>
</feature>
<evidence type="ECO:0000256" key="1">
    <source>
        <dbReference type="PROSITE-ProRule" id="PRU00339"/>
    </source>
</evidence>
<dbReference type="InterPro" id="IPR011990">
    <property type="entry name" value="TPR-like_helical_dom_sf"/>
</dbReference>
<dbReference type="RefSeq" id="WP_054019264.1">
    <property type="nucleotide sequence ID" value="NZ_BBYR01000017.1"/>
</dbReference>
<dbReference type="CDD" id="cd02440">
    <property type="entry name" value="AdoMet_MTases"/>
    <property type="match status" value="1"/>
</dbReference>
<proteinExistence type="predicted"/>
<comment type="caution">
    <text evidence="4">The sequence shown here is derived from an EMBL/GenBank/DDBJ whole genome shotgun (WGS) entry which is preliminary data.</text>
</comment>
<dbReference type="InterPro" id="IPR013217">
    <property type="entry name" value="Methyltransf_12"/>
</dbReference>
<dbReference type="Gene3D" id="1.25.40.10">
    <property type="entry name" value="Tetratricopeptide repeat domain"/>
    <property type="match status" value="2"/>
</dbReference>
<dbReference type="InterPro" id="IPR019734">
    <property type="entry name" value="TPR_rpt"/>
</dbReference>